<dbReference type="PANTHER" id="PTHR43065">
    <property type="entry name" value="SENSOR HISTIDINE KINASE"/>
    <property type="match status" value="1"/>
</dbReference>
<evidence type="ECO:0000313" key="12">
    <source>
        <dbReference type="Proteomes" id="UP001181622"/>
    </source>
</evidence>
<dbReference type="NCBIfam" id="TIGR00229">
    <property type="entry name" value="sensory_box"/>
    <property type="match status" value="1"/>
</dbReference>
<dbReference type="SUPFAM" id="SSF47384">
    <property type="entry name" value="Homodimeric domain of signal transducing histidine kinase"/>
    <property type="match status" value="1"/>
</dbReference>
<dbReference type="PANTHER" id="PTHR43065:SF46">
    <property type="entry name" value="C4-DICARBOXYLATE TRANSPORT SENSOR PROTEIN DCTB"/>
    <property type="match status" value="1"/>
</dbReference>
<dbReference type="InterPro" id="IPR003594">
    <property type="entry name" value="HATPase_dom"/>
</dbReference>
<dbReference type="PROSITE" id="PS50112">
    <property type="entry name" value="PAS"/>
    <property type="match status" value="1"/>
</dbReference>
<dbReference type="InterPro" id="IPR035965">
    <property type="entry name" value="PAS-like_dom_sf"/>
</dbReference>
<evidence type="ECO:0000256" key="8">
    <source>
        <dbReference type="ARBA" id="ARBA00023012"/>
    </source>
</evidence>
<accession>A0ABU1DDC7</accession>
<dbReference type="CDD" id="cd00082">
    <property type="entry name" value="HisKA"/>
    <property type="match status" value="1"/>
</dbReference>
<feature type="domain" description="Histidine kinase" evidence="9">
    <location>
        <begin position="139"/>
        <end position="361"/>
    </location>
</feature>
<dbReference type="SMART" id="SM00388">
    <property type="entry name" value="HisKA"/>
    <property type="match status" value="1"/>
</dbReference>
<dbReference type="SMART" id="SM00091">
    <property type="entry name" value="PAS"/>
    <property type="match status" value="1"/>
</dbReference>
<dbReference type="InterPro" id="IPR000014">
    <property type="entry name" value="PAS"/>
</dbReference>
<evidence type="ECO:0000256" key="5">
    <source>
        <dbReference type="ARBA" id="ARBA00022741"/>
    </source>
</evidence>
<evidence type="ECO:0000256" key="2">
    <source>
        <dbReference type="ARBA" id="ARBA00012438"/>
    </source>
</evidence>
<dbReference type="InterPro" id="IPR005467">
    <property type="entry name" value="His_kinase_dom"/>
</dbReference>
<keyword evidence="5" id="KW-0547">Nucleotide-binding</keyword>
<keyword evidence="4" id="KW-0808">Transferase</keyword>
<proteinExistence type="predicted"/>
<keyword evidence="3" id="KW-0597">Phosphoprotein</keyword>
<dbReference type="InterPro" id="IPR004358">
    <property type="entry name" value="Sig_transdc_His_kin-like_C"/>
</dbReference>
<evidence type="ECO:0000259" key="9">
    <source>
        <dbReference type="PROSITE" id="PS50109"/>
    </source>
</evidence>
<keyword evidence="6" id="KW-0418">Kinase</keyword>
<dbReference type="InterPro" id="IPR013767">
    <property type="entry name" value="PAS_fold"/>
</dbReference>
<evidence type="ECO:0000256" key="7">
    <source>
        <dbReference type="ARBA" id="ARBA00022840"/>
    </source>
</evidence>
<dbReference type="SUPFAM" id="SSF55874">
    <property type="entry name" value="ATPase domain of HSP90 chaperone/DNA topoisomerase II/histidine kinase"/>
    <property type="match status" value="1"/>
</dbReference>
<reference evidence="11" key="1">
    <citation type="submission" date="2020-10" db="EMBL/GenBank/DDBJ databases">
        <authorList>
            <person name="Abbas A."/>
            <person name="Razzaq R."/>
            <person name="Waqas M."/>
            <person name="Abbas N."/>
            <person name="Nielsen T.K."/>
            <person name="Hansen L.H."/>
            <person name="Hussain S."/>
            <person name="Shahid M."/>
        </authorList>
    </citation>
    <scope>NUCLEOTIDE SEQUENCE</scope>
    <source>
        <strain evidence="11">S14</strain>
    </source>
</reference>
<dbReference type="SUPFAM" id="SSF55785">
    <property type="entry name" value="PYP-like sensor domain (PAS domain)"/>
    <property type="match status" value="1"/>
</dbReference>
<dbReference type="PRINTS" id="PR00344">
    <property type="entry name" value="BCTRLSENSOR"/>
</dbReference>
<keyword evidence="7" id="KW-0067">ATP-binding</keyword>
<organism evidence="11 12">
    <name type="scientific">Chelatococcus sambhunathii</name>
    <dbReference type="NCBI Taxonomy" id="363953"/>
    <lineage>
        <taxon>Bacteria</taxon>
        <taxon>Pseudomonadati</taxon>
        <taxon>Pseudomonadota</taxon>
        <taxon>Alphaproteobacteria</taxon>
        <taxon>Hyphomicrobiales</taxon>
        <taxon>Chelatococcaceae</taxon>
        <taxon>Chelatococcus</taxon>
    </lineage>
</organism>
<dbReference type="InterPro" id="IPR003661">
    <property type="entry name" value="HisK_dim/P_dom"/>
</dbReference>
<keyword evidence="12" id="KW-1185">Reference proteome</keyword>
<dbReference type="Pfam" id="PF00989">
    <property type="entry name" value="PAS"/>
    <property type="match status" value="1"/>
</dbReference>
<dbReference type="PROSITE" id="PS50109">
    <property type="entry name" value="HIS_KIN"/>
    <property type="match status" value="1"/>
</dbReference>
<name>A0ABU1DDC7_9HYPH</name>
<evidence type="ECO:0000259" key="10">
    <source>
        <dbReference type="PROSITE" id="PS50112"/>
    </source>
</evidence>
<dbReference type="SMART" id="SM00387">
    <property type="entry name" value="HATPase_c"/>
    <property type="match status" value="1"/>
</dbReference>
<feature type="domain" description="PAS" evidence="10">
    <location>
        <begin position="21"/>
        <end position="64"/>
    </location>
</feature>
<keyword evidence="8" id="KW-0902">Two-component regulatory system</keyword>
<dbReference type="InterPro" id="IPR036890">
    <property type="entry name" value="HATPase_C_sf"/>
</dbReference>
<gene>
    <name evidence="11" type="ORF">IHQ68_05450</name>
</gene>
<evidence type="ECO:0000256" key="1">
    <source>
        <dbReference type="ARBA" id="ARBA00000085"/>
    </source>
</evidence>
<sequence length="366" mass="39246">MKQGPVEVLNPADHPQVTSISQPSFRLLIENTADGVLVVALSGAVLYANPAAAQIFGHPLEELLHVPLGRPIVSDETAMITVTRPGGQSAEVEMRVVEVTWDGKPALLASLRDVSGRRAHEERQRQSQKLEAIGRMAAGIVHDFSNLVAAVDSGLRLLRKRLAEDPADPRVASLIDEILKRTETGGALTQQLLAFSRRQPLAPETVDLNERIRSLTSLLERTFGEGVTVRHLLNPGAGSVLIDANQLDVALLNLAINAKHAMADGGTFTIETSDAPDDLDEVKATAAGFVRLSLHDTGHGMDRKVLAHVFEPFFTTKGQGEGTGLGLSQVYGFIRQSGGHIRIESEPGKGTSVHLFLPRASMTAGD</sequence>
<evidence type="ECO:0000256" key="4">
    <source>
        <dbReference type="ARBA" id="ARBA00022679"/>
    </source>
</evidence>
<dbReference type="Gene3D" id="3.30.450.20">
    <property type="entry name" value="PAS domain"/>
    <property type="match status" value="1"/>
</dbReference>
<dbReference type="EC" id="2.7.13.3" evidence="2"/>
<dbReference type="InterPro" id="IPR036097">
    <property type="entry name" value="HisK_dim/P_sf"/>
</dbReference>
<comment type="caution">
    <text evidence="11">The sequence shown here is derived from an EMBL/GenBank/DDBJ whole genome shotgun (WGS) entry which is preliminary data.</text>
</comment>
<comment type="catalytic activity">
    <reaction evidence="1">
        <text>ATP + protein L-histidine = ADP + protein N-phospho-L-histidine.</text>
        <dbReference type="EC" id="2.7.13.3"/>
    </reaction>
</comment>
<dbReference type="RefSeq" id="WP_309389604.1">
    <property type="nucleotide sequence ID" value="NZ_JADBEO010000008.1"/>
</dbReference>
<evidence type="ECO:0000256" key="3">
    <source>
        <dbReference type="ARBA" id="ARBA00022553"/>
    </source>
</evidence>
<dbReference type="CDD" id="cd00130">
    <property type="entry name" value="PAS"/>
    <property type="match status" value="1"/>
</dbReference>
<dbReference type="EMBL" id="JADBEO010000008">
    <property type="protein sequence ID" value="MDR4306066.1"/>
    <property type="molecule type" value="Genomic_DNA"/>
</dbReference>
<evidence type="ECO:0000256" key="6">
    <source>
        <dbReference type="ARBA" id="ARBA00022777"/>
    </source>
</evidence>
<dbReference type="Pfam" id="PF02518">
    <property type="entry name" value="HATPase_c"/>
    <property type="match status" value="1"/>
</dbReference>
<dbReference type="Gene3D" id="1.10.287.130">
    <property type="match status" value="1"/>
</dbReference>
<protein>
    <recommendedName>
        <fullName evidence="2">histidine kinase</fullName>
        <ecNumber evidence="2">2.7.13.3</ecNumber>
    </recommendedName>
</protein>
<dbReference type="Gene3D" id="3.30.565.10">
    <property type="entry name" value="Histidine kinase-like ATPase, C-terminal domain"/>
    <property type="match status" value="1"/>
</dbReference>
<dbReference type="Proteomes" id="UP001181622">
    <property type="component" value="Unassembled WGS sequence"/>
</dbReference>
<evidence type="ECO:0000313" key="11">
    <source>
        <dbReference type="EMBL" id="MDR4306066.1"/>
    </source>
</evidence>